<proteinExistence type="predicted"/>
<evidence type="ECO:0000256" key="1">
    <source>
        <dbReference type="SAM" id="MobiDB-lite"/>
    </source>
</evidence>
<evidence type="ECO:0000313" key="3">
    <source>
        <dbReference type="WBParaSite" id="MhA1_Contig147.frz3.gene99"/>
    </source>
</evidence>
<name>A0A1I8B770_MELHA</name>
<dbReference type="WBParaSite" id="MhA1_Contig147.frz3.gene99">
    <property type="protein sequence ID" value="MhA1_Contig147.frz3.gene99"/>
    <property type="gene ID" value="MhA1_Contig147.frz3.gene99"/>
</dbReference>
<sequence>MEDSPVVGHDVFDFRLLRMKLQNRIMGMKDEEELATEAENKRKFELQKQQRALQTNLNIKMAMRKWLAMDKESKQQKFCRRRPPTPINGPVPEWAK</sequence>
<accession>A0A1I8B770</accession>
<reference evidence="3" key="1">
    <citation type="submission" date="2016-11" db="UniProtKB">
        <authorList>
            <consortium name="WormBaseParasite"/>
        </authorList>
    </citation>
    <scope>IDENTIFICATION</scope>
</reference>
<evidence type="ECO:0000313" key="2">
    <source>
        <dbReference type="Proteomes" id="UP000095281"/>
    </source>
</evidence>
<dbReference type="Proteomes" id="UP000095281">
    <property type="component" value="Unplaced"/>
</dbReference>
<organism evidence="2 3">
    <name type="scientific">Meloidogyne hapla</name>
    <name type="common">Root-knot nematode worm</name>
    <dbReference type="NCBI Taxonomy" id="6305"/>
    <lineage>
        <taxon>Eukaryota</taxon>
        <taxon>Metazoa</taxon>
        <taxon>Ecdysozoa</taxon>
        <taxon>Nematoda</taxon>
        <taxon>Chromadorea</taxon>
        <taxon>Rhabditida</taxon>
        <taxon>Tylenchina</taxon>
        <taxon>Tylenchomorpha</taxon>
        <taxon>Tylenchoidea</taxon>
        <taxon>Meloidogynidae</taxon>
        <taxon>Meloidogyninae</taxon>
        <taxon>Meloidogyne</taxon>
    </lineage>
</organism>
<dbReference type="AlphaFoldDB" id="A0A1I8B770"/>
<protein>
    <submittedName>
        <fullName evidence="3">Uncharacterized protein</fullName>
    </submittedName>
</protein>
<keyword evidence="2" id="KW-1185">Reference proteome</keyword>
<feature type="region of interest" description="Disordered" evidence="1">
    <location>
        <begin position="72"/>
        <end position="96"/>
    </location>
</feature>